<evidence type="ECO:0000256" key="1">
    <source>
        <dbReference type="SAM" id="MobiDB-lite"/>
    </source>
</evidence>
<dbReference type="Proteomes" id="UP001189429">
    <property type="component" value="Unassembled WGS sequence"/>
</dbReference>
<evidence type="ECO:0000313" key="2">
    <source>
        <dbReference type="EMBL" id="CAK0792762.1"/>
    </source>
</evidence>
<keyword evidence="3" id="KW-1185">Reference proteome</keyword>
<reference evidence="2" key="1">
    <citation type="submission" date="2023-10" db="EMBL/GenBank/DDBJ databases">
        <authorList>
            <person name="Chen Y."/>
            <person name="Shah S."/>
            <person name="Dougan E. K."/>
            <person name="Thang M."/>
            <person name="Chan C."/>
        </authorList>
    </citation>
    <scope>NUCLEOTIDE SEQUENCE [LARGE SCALE GENOMIC DNA]</scope>
</reference>
<feature type="non-terminal residue" evidence="2">
    <location>
        <position position="173"/>
    </location>
</feature>
<accession>A0ABN9PIH1</accession>
<name>A0ABN9PIH1_9DINO</name>
<sequence>MAEEAWQPTWRCQDDGWSGGWGGGWHGGAWASRCGGWSWGGGGWSGSSSGSAGRAWADGQGQQPGRWMPSELEAGLHALARSIDPCLVDVLQSLGVRVAADLKSITDADVRIRGAPLVAWRKLQEACERLPAGDAGSASEDAAGRARWHILGSGGYEFCCMQLVSASPRGPFL</sequence>
<feature type="region of interest" description="Disordered" evidence="1">
    <location>
        <begin position="44"/>
        <end position="64"/>
    </location>
</feature>
<dbReference type="EMBL" id="CAUYUJ010000832">
    <property type="protein sequence ID" value="CAK0792762.1"/>
    <property type="molecule type" value="Genomic_DNA"/>
</dbReference>
<feature type="compositionally biased region" description="Low complexity" evidence="1">
    <location>
        <begin position="46"/>
        <end position="57"/>
    </location>
</feature>
<comment type="caution">
    <text evidence="2">The sequence shown here is derived from an EMBL/GenBank/DDBJ whole genome shotgun (WGS) entry which is preliminary data.</text>
</comment>
<gene>
    <name evidence="2" type="ORF">PCOR1329_LOCUS3249</name>
</gene>
<organism evidence="2 3">
    <name type="scientific">Prorocentrum cordatum</name>
    <dbReference type="NCBI Taxonomy" id="2364126"/>
    <lineage>
        <taxon>Eukaryota</taxon>
        <taxon>Sar</taxon>
        <taxon>Alveolata</taxon>
        <taxon>Dinophyceae</taxon>
        <taxon>Prorocentrales</taxon>
        <taxon>Prorocentraceae</taxon>
        <taxon>Prorocentrum</taxon>
    </lineage>
</organism>
<evidence type="ECO:0000313" key="3">
    <source>
        <dbReference type="Proteomes" id="UP001189429"/>
    </source>
</evidence>
<protein>
    <submittedName>
        <fullName evidence="2">Uncharacterized protein</fullName>
    </submittedName>
</protein>
<proteinExistence type="predicted"/>